<dbReference type="InterPro" id="IPR029044">
    <property type="entry name" value="Nucleotide-diphossugar_trans"/>
</dbReference>
<dbReference type="SUPFAM" id="SSF53448">
    <property type="entry name" value="Nucleotide-diphospho-sugar transferases"/>
    <property type="match status" value="1"/>
</dbReference>
<dbReference type="Pfam" id="PF02397">
    <property type="entry name" value="Bac_transf"/>
    <property type="match status" value="1"/>
</dbReference>
<dbReference type="InterPro" id="IPR003362">
    <property type="entry name" value="Bact_transf"/>
</dbReference>
<accession>A0A3D9H2Q6</accession>
<sequence length="597" mass="66095">MTVLLLILIALVLYHHVFYPMMMIGLSVLKRKQGSPADEIRQELPTVHIVIPACNEARQIGRKISSLAGLNYPREKLAVTILDDGSNDSTIRTAKQALREASSLKVAIIPGVRNLGKVNRLNMFLPTVQEDITVMTDASAILSRDSLRTMANHFANPSVQVVAGGYGLPEEAGFAQKVYWKLQQAIKRGENALGALCGAHGAFYGIRSGLFRPLPDGTINDDFVIPMQILLEEGGLAVYDPDIAIQENAVDSEKQDMGRRVRIGAGNLQQITLLSQPLLGNLFSSHGFCFLSGKILRVLMGPAFLALALLLPVAALADPVWLVPCLLFWLGVTIAALAETLPGPVGAIARMGRYLLLGHWCSMIGALQFGRLGHQGWTKTKWIDLQGGNLAQPLTCRLKRMVDFLIALVSLVLLLPLFPMIALAIKLTSPGPVIFAQERIGRALPDRTEIFKMYKFRSMHQDAEKGGKPVWAQQKDPRVTTIGRFLRKTRLDELPQLINVLKGDMSLIGPRPERPGFYQQLDREIPFFADRTYWVRPGITGLAQTVQGYTETVEEARTKALYDHVYALKTHRVSDWLRTDCQIVWDTIAVMALGRGR</sequence>
<reference evidence="6 7" key="1">
    <citation type="submission" date="2018-07" db="EMBL/GenBank/DDBJ databases">
        <title>Genomic Encyclopedia of Type Strains, Phase III (KMG-III): the genomes of soil and plant-associated and newly described type strains.</title>
        <authorList>
            <person name="Whitman W."/>
        </authorList>
    </citation>
    <scope>NUCLEOTIDE SEQUENCE [LARGE SCALE GENOMIC DNA]</scope>
    <source>
        <strain evidence="6 7">CECT 8488</strain>
    </source>
</reference>
<keyword evidence="7" id="KW-1185">Reference proteome</keyword>
<dbReference type="Pfam" id="PF00535">
    <property type="entry name" value="Glycos_transf_2"/>
    <property type="match status" value="1"/>
</dbReference>
<feature type="transmembrane region" description="Helical" evidence="3">
    <location>
        <begin position="6"/>
        <end position="29"/>
    </location>
</feature>
<keyword evidence="3" id="KW-0812">Transmembrane</keyword>
<name>A0A3D9H2Q6_9PROT</name>
<dbReference type="CDD" id="cd06439">
    <property type="entry name" value="CESA_like_1"/>
    <property type="match status" value="1"/>
</dbReference>
<keyword evidence="3" id="KW-1133">Transmembrane helix</keyword>
<evidence type="ECO:0000313" key="6">
    <source>
        <dbReference type="EMBL" id="RED43797.1"/>
    </source>
</evidence>
<dbReference type="RefSeq" id="WP_115939437.1">
    <property type="nucleotide sequence ID" value="NZ_QRDW01000018.1"/>
</dbReference>
<proteinExistence type="inferred from homology"/>
<dbReference type="Proteomes" id="UP000256845">
    <property type="component" value="Unassembled WGS sequence"/>
</dbReference>
<dbReference type="GO" id="GO:0000271">
    <property type="term" value="P:polysaccharide biosynthetic process"/>
    <property type="evidence" value="ECO:0007669"/>
    <property type="project" value="UniProtKB-KW"/>
</dbReference>
<organism evidence="6 7">
    <name type="scientific">Aestuariispira insulae</name>
    <dbReference type="NCBI Taxonomy" id="1461337"/>
    <lineage>
        <taxon>Bacteria</taxon>
        <taxon>Pseudomonadati</taxon>
        <taxon>Pseudomonadota</taxon>
        <taxon>Alphaproteobacteria</taxon>
        <taxon>Rhodospirillales</taxon>
        <taxon>Kiloniellaceae</taxon>
        <taxon>Aestuariispira</taxon>
    </lineage>
</organism>
<dbReference type="EMBL" id="QRDW01000018">
    <property type="protein sequence ID" value="RED43797.1"/>
    <property type="molecule type" value="Genomic_DNA"/>
</dbReference>
<feature type="domain" description="Glycosyltransferase 2-like" evidence="4">
    <location>
        <begin position="49"/>
        <end position="176"/>
    </location>
</feature>
<dbReference type="Gene3D" id="3.90.550.10">
    <property type="entry name" value="Spore Coat Polysaccharide Biosynthesis Protein SpsA, Chain A"/>
    <property type="match status" value="1"/>
</dbReference>
<feature type="transmembrane region" description="Helical" evidence="3">
    <location>
        <begin position="404"/>
        <end position="425"/>
    </location>
</feature>
<dbReference type="PANTHER" id="PTHR30576:SF21">
    <property type="entry name" value="UDP-GLUCOSE:UNDECAPRENYL-PHOSPHATE GLUCOSE-1-PHOSPHATE TRANSFERASE"/>
    <property type="match status" value="1"/>
</dbReference>
<comment type="caution">
    <text evidence="6">The sequence shown here is derived from an EMBL/GenBank/DDBJ whole genome shotgun (WGS) entry which is preliminary data.</text>
</comment>
<gene>
    <name evidence="6" type="ORF">DFP90_11820</name>
</gene>
<feature type="transmembrane region" description="Helical" evidence="3">
    <location>
        <begin position="295"/>
        <end position="315"/>
    </location>
</feature>
<keyword evidence="2" id="KW-0270">Exopolysaccharide synthesis</keyword>
<keyword evidence="6" id="KW-0808">Transferase</keyword>
<evidence type="ECO:0000259" key="5">
    <source>
        <dbReference type="Pfam" id="PF02397"/>
    </source>
</evidence>
<keyword evidence="3" id="KW-0472">Membrane</keyword>
<feature type="transmembrane region" description="Helical" evidence="3">
    <location>
        <begin position="321"/>
        <end position="342"/>
    </location>
</feature>
<feature type="domain" description="Bacterial sugar transferase" evidence="5">
    <location>
        <begin position="399"/>
        <end position="591"/>
    </location>
</feature>
<evidence type="ECO:0000256" key="3">
    <source>
        <dbReference type="SAM" id="Phobius"/>
    </source>
</evidence>
<evidence type="ECO:0000256" key="2">
    <source>
        <dbReference type="ARBA" id="ARBA00023169"/>
    </source>
</evidence>
<comment type="similarity">
    <text evidence="1">Belongs to the bacterial sugar transferase family.</text>
</comment>
<dbReference type="PANTHER" id="PTHR30576">
    <property type="entry name" value="COLANIC BIOSYNTHESIS UDP-GLUCOSE LIPID CARRIER TRANSFERASE"/>
    <property type="match status" value="1"/>
</dbReference>
<evidence type="ECO:0000259" key="4">
    <source>
        <dbReference type="Pfam" id="PF00535"/>
    </source>
</evidence>
<dbReference type="OrthoDB" id="9766971at2"/>
<dbReference type="GO" id="GO:0089702">
    <property type="term" value="F:undecaprenyl-phosphate glucose phosphotransferase activity"/>
    <property type="evidence" value="ECO:0007669"/>
    <property type="project" value="TreeGrafter"/>
</dbReference>
<dbReference type="InterPro" id="IPR001173">
    <property type="entry name" value="Glyco_trans_2-like"/>
</dbReference>
<dbReference type="GO" id="GO:0009242">
    <property type="term" value="P:colanic acid biosynthetic process"/>
    <property type="evidence" value="ECO:0007669"/>
    <property type="project" value="TreeGrafter"/>
</dbReference>
<dbReference type="AlphaFoldDB" id="A0A3D9H2Q6"/>
<evidence type="ECO:0000256" key="1">
    <source>
        <dbReference type="ARBA" id="ARBA00006464"/>
    </source>
</evidence>
<evidence type="ECO:0000313" key="7">
    <source>
        <dbReference type="Proteomes" id="UP000256845"/>
    </source>
</evidence>
<protein>
    <submittedName>
        <fullName evidence="6">Lipopolysaccharide/colanic/teichoic acid biosynthesis glycosyltransferase</fullName>
    </submittedName>
</protein>